<evidence type="ECO:0000313" key="3">
    <source>
        <dbReference type="EMBL" id="CAF4963075.1"/>
    </source>
</evidence>
<feature type="compositionally biased region" description="Low complexity" evidence="1">
    <location>
        <begin position="47"/>
        <end position="61"/>
    </location>
</feature>
<dbReference type="Gene3D" id="2.60.40.1670">
    <property type="entry name" value="beta-sandwich domain of Sec23/24"/>
    <property type="match status" value="1"/>
</dbReference>
<proteinExistence type="predicted"/>
<feature type="domain" description="Zinc finger Sec23/Sec24-type" evidence="2">
    <location>
        <begin position="459"/>
        <end position="485"/>
    </location>
</feature>
<dbReference type="SUPFAM" id="SSF81995">
    <property type="entry name" value="beta-sandwich domain of Sec23/24"/>
    <property type="match status" value="1"/>
</dbReference>
<dbReference type="PANTHER" id="PTHR13803:SF4">
    <property type="entry name" value="SECRETORY 24CD, ISOFORM C"/>
    <property type="match status" value="1"/>
</dbReference>
<dbReference type="EMBL" id="CAJOBI010191610">
    <property type="protein sequence ID" value="CAF4963075.1"/>
    <property type="molecule type" value="Genomic_DNA"/>
</dbReference>
<sequence>NYKKTTTMLARPPVPLNPSAFPPTMQQQSQTTSQAFSNQYRSPILPPNFQENQQYQTQPQNPNQPPVLPPNSSGSQPYSSQNSLMHPLSHPPSSINQEQFHSQSPQMIPNGTNQPGAQHPYINSGLQLSSTSLQPEYDASNQSRPPTTIANPQFQNAPPHLNATSSNMNGTPSFKPGQYHKVQPVYNRSSSPYPPNNQAPVPPVGHTSQFNYPNISGPSSMPSNLVTGANTYPGQPPLGGPNAYPGQPPLGGPNAYSGQPPSSGPNAYPGQPPLGGPNAYSGQPPSSAPNTYPGQPPLGGPNAYPGQPPPSGPNAYPGQPPASGPNPYPGQPPASGPNAYPGQPLLSGPAQQPMTQTRIDPNIVPNVIQVLEQSQEKIQEPFITNAPGLLPPLAATNFTCQDQGSCNPRFMRSTTYAIPNTADIVKQSHIPLALSISPLAEVRSDELEPPLANFGETGPVRCHRCKAYMCSFMQFIDGGKRFICCY</sequence>
<dbReference type="AlphaFoldDB" id="A0A8S3CY83"/>
<dbReference type="InterPro" id="IPR050550">
    <property type="entry name" value="SEC23_SEC24_subfamily"/>
</dbReference>
<feature type="compositionally biased region" description="Pro residues" evidence="1">
    <location>
        <begin position="192"/>
        <end position="203"/>
    </location>
</feature>
<comment type="caution">
    <text evidence="3">The sequence shown here is derived from an EMBL/GenBank/DDBJ whole genome shotgun (WGS) entry which is preliminary data.</text>
</comment>
<name>A0A8S3CY83_9BILA</name>
<gene>
    <name evidence="3" type="ORF">SMN809_LOCUS54723</name>
</gene>
<dbReference type="GO" id="GO:0030127">
    <property type="term" value="C:COPII vesicle coat"/>
    <property type="evidence" value="ECO:0007669"/>
    <property type="project" value="InterPro"/>
</dbReference>
<evidence type="ECO:0000259" key="2">
    <source>
        <dbReference type="Pfam" id="PF04810"/>
    </source>
</evidence>
<dbReference type="GO" id="GO:0008270">
    <property type="term" value="F:zinc ion binding"/>
    <property type="evidence" value="ECO:0007669"/>
    <property type="project" value="InterPro"/>
</dbReference>
<feature type="region of interest" description="Disordered" evidence="1">
    <location>
        <begin position="1"/>
        <end position="357"/>
    </location>
</feature>
<dbReference type="GO" id="GO:0000149">
    <property type="term" value="F:SNARE binding"/>
    <property type="evidence" value="ECO:0007669"/>
    <property type="project" value="TreeGrafter"/>
</dbReference>
<reference evidence="3" key="1">
    <citation type="submission" date="2021-02" db="EMBL/GenBank/DDBJ databases">
        <authorList>
            <person name="Nowell W R."/>
        </authorList>
    </citation>
    <scope>NUCLEOTIDE SEQUENCE</scope>
</reference>
<organism evidence="3 4">
    <name type="scientific">Rotaria magnacalcarata</name>
    <dbReference type="NCBI Taxonomy" id="392030"/>
    <lineage>
        <taxon>Eukaryota</taxon>
        <taxon>Metazoa</taxon>
        <taxon>Spiralia</taxon>
        <taxon>Gnathifera</taxon>
        <taxon>Rotifera</taxon>
        <taxon>Eurotatoria</taxon>
        <taxon>Bdelloidea</taxon>
        <taxon>Philodinida</taxon>
        <taxon>Philodinidae</taxon>
        <taxon>Rotaria</taxon>
    </lineage>
</organism>
<dbReference type="Pfam" id="PF04810">
    <property type="entry name" value="zf-Sec23_Sec24"/>
    <property type="match status" value="1"/>
</dbReference>
<protein>
    <recommendedName>
        <fullName evidence="2">Zinc finger Sec23/Sec24-type domain-containing protein</fullName>
    </recommendedName>
</protein>
<dbReference type="GO" id="GO:0006886">
    <property type="term" value="P:intracellular protein transport"/>
    <property type="evidence" value="ECO:0007669"/>
    <property type="project" value="InterPro"/>
</dbReference>
<dbReference type="GO" id="GO:0090110">
    <property type="term" value="P:COPII-coated vesicle cargo loading"/>
    <property type="evidence" value="ECO:0007669"/>
    <property type="project" value="TreeGrafter"/>
</dbReference>
<feature type="compositionally biased region" description="Polar residues" evidence="1">
    <location>
        <begin position="124"/>
        <end position="172"/>
    </location>
</feature>
<feature type="compositionally biased region" description="Polar residues" evidence="1">
    <location>
        <begin position="280"/>
        <end position="293"/>
    </location>
</feature>
<feature type="compositionally biased region" description="Polar residues" evidence="1">
    <location>
        <begin position="256"/>
        <end position="265"/>
    </location>
</feature>
<dbReference type="Gene3D" id="2.30.30.380">
    <property type="entry name" value="Zn-finger domain of Sec23/24"/>
    <property type="match status" value="1"/>
</dbReference>
<feature type="compositionally biased region" description="Low complexity" evidence="1">
    <location>
        <begin position="70"/>
        <end position="94"/>
    </location>
</feature>
<dbReference type="InterPro" id="IPR006895">
    <property type="entry name" value="Znf_Sec23_Sec24"/>
</dbReference>
<accession>A0A8S3CY83</accession>
<feature type="non-terminal residue" evidence="3">
    <location>
        <position position="1"/>
    </location>
</feature>
<evidence type="ECO:0000313" key="4">
    <source>
        <dbReference type="Proteomes" id="UP000676336"/>
    </source>
</evidence>
<feature type="compositionally biased region" description="Polar residues" evidence="1">
    <location>
        <begin position="95"/>
        <end position="116"/>
    </location>
</feature>
<feature type="compositionally biased region" description="Pro residues" evidence="1">
    <location>
        <begin position="306"/>
        <end position="335"/>
    </location>
</feature>
<dbReference type="Proteomes" id="UP000676336">
    <property type="component" value="Unassembled WGS sequence"/>
</dbReference>
<evidence type="ECO:0000256" key="1">
    <source>
        <dbReference type="SAM" id="MobiDB-lite"/>
    </source>
</evidence>
<dbReference type="GO" id="GO:0070971">
    <property type="term" value="C:endoplasmic reticulum exit site"/>
    <property type="evidence" value="ECO:0007669"/>
    <property type="project" value="TreeGrafter"/>
</dbReference>
<feature type="non-terminal residue" evidence="3">
    <location>
        <position position="486"/>
    </location>
</feature>
<feature type="compositionally biased region" description="Polar residues" evidence="1">
    <location>
        <begin position="206"/>
        <end position="233"/>
    </location>
</feature>
<dbReference type="PANTHER" id="PTHR13803">
    <property type="entry name" value="SEC24-RELATED PROTEIN"/>
    <property type="match status" value="1"/>
</dbReference>